<dbReference type="InterPro" id="IPR036412">
    <property type="entry name" value="HAD-like_sf"/>
</dbReference>
<keyword evidence="4" id="KW-0067">ATP-binding</keyword>
<comment type="subcellular location">
    <subcellularLocation>
        <location evidence="1">Membrane</location>
        <topology evidence="1">Multi-pass membrane protein</topology>
    </subcellularLocation>
</comment>
<evidence type="ECO:0000256" key="6">
    <source>
        <dbReference type="ARBA" id="ARBA00022967"/>
    </source>
</evidence>
<proteinExistence type="predicted"/>
<name>A0AAV2Z0V4_9STRA</name>
<keyword evidence="5" id="KW-0460">Magnesium</keyword>
<reference evidence="7" key="1">
    <citation type="submission" date="2022-11" db="EMBL/GenBank/DDBJ databases">
        <authorList>
            <person name="Morgan W.R."/>
            <person name="Tartar A."/>
        </authorList>
    </citation>
    <scope>NUCLEOTIDE SEQUENCE</scope>
    <source>
        <strain evidence="7">ARSEF 373</strain>
    </source>
</reference>
<dbReference type="PANTHER" id="PTHR45630:SF11">
    <property type="entry name" value="CATION-TRANSPORTING P-TYPE ATPASE N-TERMINAL DOMAIN-CONTAINING PROTEIN"/>
    <property type="match status" value="1"/>
</dbReference>
<evidence type="ECO:0000256" key="5">
    <source>
        <dbReference type="ARBA" id="ARBA00022842"/>
    </source>
</evidence>
<dbReference type="PANTHER" id="PTHR45630">
    <property type="entry name" value="CATION-TRANSPORTING ATPASE-RELATED"/>
    <property type="match status" value="1"/>
</dbReference>
<dbReference type="GO" id="GO:0016020">
    <property type="term" value="C:membrane"/>
    <property type="evidence" value="ECO:0007669"/>
    <property type="project" value="UniProtKB-SubCell"/>
</dbReference>
<evidence type="ECO:0000313" key="8">
    <source>
        <dbReference type="Proteomes" id="UP001146120"/>
    </source>
</evidence>
<dbReference type="GO" id="GO:0046872">
    <property type="term" value="F:metal ion binding"/>
    <property type="evidence" value="ECO:0007669"/>
    <property type="project" value="UniProtKB-KW"/>
</dbReference>
<evidence type="ECO:0000256" key="4">
    <source>
        <dbReference type="ARBA" id="ARBA00022840"/>
    </source>
</evidence>
<evidence type="ECO:0000256" key="1">
    <source>
        <dbReference type="ARBA" id="ARBA00004141"/>
    </source>
</evidence>
<dbReference type="AlphaFoldDB" id="A0AAV2Z0V4"/>
<organism evidence="7 8">
    <name type="scientific">Lagenidium giganteum</name>
    <dbReference type="NCBI Taxonomy" id="4803"/>
    <lineage>
        <taxon>Eukaryota</taxon>
        <taxon>Sar</taxon>
        <taxon>Stramenopiles</taxon>
        <taxon>Oomycota</taxon>
        <taxon>Peronosporomycetes</taxon>
        <taxon>Pythiales</taxon>
        <taxon>Pythiaceae</taxon>
    </lineage>
</organism>
<keyword evidence="3" id="KW-0547">Nucleotide-binding</keyword>
<dbReference type="InterPro" id="IPR006544">
    <property type="entry name" value="P-type_TPase_V"/>
</dbReference>
<keyword evidence="2" id="KW-0479">Metal-binding</keyword>
<evidence type="ECO:0000256" key="2">
    <source>
        <dbReference type="ARBA" id="ARBA00022723"/>
    </source>
</evidence>
<sequence>MVSTPKNALADRDAIEHNLTILGLVMFQNELKSDAADTIYQLREGDTRCIMITGDNALTACYIAREYRMMRGTSKGVLGDVAATNDQGSIGLLHAQECDEMVAQPALELAFTGQAFNYLARVNELPRFLLHIRIFGCRTLAEKTDVIAALMTAGVITEASVVSPFTSKDKSIASVVELHARKDAAHLQRCLPASNS</sequence>
<dbReference type="InterPro" id="IPR023214">
    <property type="entry name" value="HAD_sf"/>
</dbReference>
<dbReference type="GO" id="GO:0140358">
    <property type="term" value="F:P-type transmembrane transporter activity"/>
    <property type="evidence" value="ECO:0007669"/>
    <property type="project" value="InterPro"/>
</dbReference>
<dbReference type="GO" id="GO:0005524">
    <property type="term" value="F:ATP binding"/>
    <property type="evidence" value="ECO:0007669"/>
    <property type="project" value="UniProtKB-KW"/>
</dbReference>
<evidence type="ECO:0000256" key="3">
    <source>
        <dbReference type="ARBA" id="ARBA00022741"/>
    </source>
</evidence>
<evidence type="ECO:0000313" key="7">
    <source>
        <dbReference type="EMBL" id="DBA00578.1"/>
    </source>
</evidence>
<dbReference type="Gene3D" id="3.40.50.1000">
    <property type="entry name" value="HAD superfamily/HAD-like"/>
    <property type="match status" value="1"/>
</dbReference>
<keyword evidence="8" id="KW-1185">Reference proteome</keyword>
<accession>A0AAV2Z0V4</accession>
<keyword evidence="6" id="KW-1278">Translocase</keyword>
<dbReference type="EMBL" id="DAKRPA010000061">
    <property type="protein sequence ID" value="DBA00578.1"/>
    <property type="molecule type" value="Genomic_DNA"/>
</dbReference>
<comment type="caution">
    <text evidence="7">The sequence shown here is derived from an EMBL/GenBank/DDBJ whole genome shotgun (WGS) entry which is preliminary data.</text>
</comment>
<protein>
    <submittedName>
        <fullName evidence="7">Uncharacterized protein</fullName>
    </submittedName>
</protein>
<reference evidence="7" key="2">
    <citation type="journal article" date="2023" name="Microbiol Resour">
        <title>Decontamination and Annotation of the Draft Genome Sequence of the Oomycete Lagenidium giganteum ARSEF 373.</title>
        <authorList>
            <person name="Morgan W.R."/>
            <person name="Tartar A."/>
        </authorList>
    </citation>
    <scope>NUCLEOTIDE SEQUENCE</scope>
    <source>
        <strain evidence="7">ARSEF 373</strain>
    </source>
</reference>
<dbReference type="SUPFAM" id="SSF56784">
    <property type="entry name" value="HAD-like"/>
    <property type="match status" value="1"/>
</dbReference>
<gene>
    <name evidence="7" type="ORF">N0F65_007707</name>
</gene>
<dbReference type="GO" id="GO:0019829">
    <property type="term" value="F:ATPase-coupled monoatomic cation transmembrane transporter activity"/>
    <property type="evidence" value="ECO:0007669"/>
    <property type="project" value="TreeGrafter"/>
</dbReference>
<dbReference type="Proteomes" id="UP001146120">
    <property type="component" value="Unassembled WGS sequence"/>
</dbReference>